<dbReference type="OrthoDB" id="194443at2759"/>
<dbReference type="Gene3D" id="3.30.710.10">
    <property type="entry name" value="Potassium Channel Kv1.1, Chain A"/>
    <property type="match status" value="1"/>
</dbReference>
<dbReference type="InterPro" id="IPR011333">
    <property type="entry name" value="SKP1/BTB/POZ_sf"/>
</dbReference>
<evidence type="ECO:0000259" key="1">
    <source>
        <dbReference type="PROSITE" id="PS50097"/>
    </source>
</evidence>
<dbReference type="GeneID" id="63844688"/>
<sequence length="229" mass="27119">PMDSAPEHKFATVTVGGDKKCFVVHEHLLTHYSSFFRAAYTGRHREAEDKTVTLENTTPKVFEFFVHWLYYERFPVRSLNDDMGLLEEWEREENDLPSTWWFVDLYIFGNKYEVHQLKIDVLNELFHLLEHESKSRLPGLDVVQEAFDLLPTDSPMCGFLVEAYCYWANPETLEEFGVFSCMPFLKAVWCRMCQLNQKGLKPQKNYKIDICDFHEHSTDEEKEACRKQR</sequence>
<dbReference type="CDD" id="cd18186">
    <property type="entry name" value="BTB_POZ_ZBTB_KLHL-like"/>
    <property type="match status" value="1"/>
</dbReference>
<organism evidence="2 3">
    <name type="scientific">Cucurbitaria berberidis CBS 394.84</name>
    <dbReference type="NCBI Taxonomy" id="1168544"/>
    <lineage>
        <taxon>Eukaryota</taxon>
        <taxon>Fungi</taxon>
        <taxon>Dikarya</taxon>
        <taxon>Ascomycota</taxon>
        <taxon>Pezizomycotina</taxon>
        <taxon>Dothideomycetes</taxon>
        <taxon>Pleosporomycetidae</taxon>
        <taxon>Pleosporales</taxon>
        <taxon>Pleosporineae</taxon>
        <taxon>Cucurbitariaceae</taxon>
        <taxon>Cucurbitaria</taxon>
    </lineage>
</organism>
<comment type="caution">
    <text evidence="2">The sequence shown here is derived from an EMBL/GenBank/DDBJ whole genome shotgun (WGS) entry which is preliminary data.</text>
</comment>
<dbReference type="Pfam" id="PF00651">
    <property type="entry name" value="BTB"/>
    <property type="match status" value="1"/>
</dbReference>
<keyword evidence="3" id="KW-1185">Reference proteome</keyword>
<gene>
    <name evidence="2" type="ORF">K460DRAFT_257994</name>
</gene>
<dbReference type="Proteomes" id="UP000800039">
    <property type="component" value="Unassembled WGS sequence"/>
</dbReference>
<name>A0A9P4GRL9_9PLEO</name>
<dbReference type="AlphaFoldDB" id="A0A9P4GRL9"/>
<dbReference type="EMBL" id="ML976614">
    <property type="protein sequence ID" value="KAF1850014.1"/>
    <property type="molecule type" value="Genomic_DNA"/>
</dbReference>
<dbReference type="InterPro" id="IPR000210">
    <property type="entry name" value="BTB/POZ_dom"/>
</dbReference>
<dbReference type="PANTHER" id="PTHR47843:SF2">
    <property type="entry name" value="BTB DOMAIN-CONTAINING PROTEIN"/>
    <property type="match status" value="1"/>
</dbReference>
<accession>A0A9P4GRL9</accession>
<protein>
    <recommendedName>
        <fullName evidence="1">BTB domain-containing protein</fullName>
    </recommendedName>
</protein>
<dbReference type="PANTHER" id="PTHR47843">
    <property type="entry name" value="BTB DOMAIN-CONTAINING PROTEIN-RELATED"/>
    <property type="match status" value="1"/>
</dbReference>
<evidence type="ECO:0000313" key="2">
    <source>
        <dbReference type="EMBL" id="KAF1850014.1"/>
    </source>
</evidence>
<reference evidence="2" key="1">
    <citation type="submission" date="2020-01" db="EMBL/GenBank/DDBJ databases">
        <authorList>
            <consortium name="DOE Joint Genome Institute"/>
            <person name="Haridas S."/>
            <person name="Albert R."/>
            <person name="Binder M."/>
            <person name="Bloem J."/>
            <person name="Labutti K."/>
            <person name="Salamov A."/>
            <person name="Andreopoulos B."/>
            <person name="Baker S.E."/>
            <person name="Barry K."/>
            <person name="Bills G."/>
            <person name="Bluhm B.H."/>
            <person name="Cannon C."/>
            <person name="Castanera R."/>
            <person name="Culley D.E."/>
            <person name="Daum C."/>
            <person name="Ezra D."/>
            <person name="Gonzalez J.B."/>
            <person name="Henrissat B."/>
            <person name="Kuo A."/>
            <person name="Liang C."/>
            <person name="Lipzen A."/>
            <person name="Lutzoni F."/>
            <person name="Magnuson J."/>
            <person name="Mondo S."/>
            <person name="Nolan M."/>
            <person name="Ohm R."/>
            <person name="Pangilinan J."/>
            <person name="Park H.-J."/>
            <person name="Ramirez L."/>
            <person name="Alfaro M."/>
            <person name="Sun H."/>
            <person name="Tritt A."/>
            <person name="Yoshinaga Y."/>
            <person name="Zwiers L.-H."/>
            <person name="Turgeon B.G."/>
            <person name="Goodwin S.B."/>
            <person name="Spatafora J.W."/>
            <person name="Crous P.W."/>
            <person name="Grigoriev I.V."/>
        </authorList>
    </citation>
    <scope>NUCLEOTIDE SEQUENCE</scope>
    <source>
        <strain evidence="2">CBS 394.84</strain>
    </source>
</reference>
<evidence type="ECO:0000313" key="3">
    <source>
        <dbReference type="Proteomes" id="UP000800039"/>
    </source>
</evidence>
<dbReference type="SUPFAM" id="SSF54695">
    <property type="entry name" value="POZ domain"/>
    <property type="match status" value="1"/>
</dbReference>
<feature type="non-terminal residue" evidence="2">
    <location>
        <position position="229"/>
    </location>
</feature>
<dbReference type="RefSeq" id="XP_040792577.1">
    <property type="nucleotide sequence ID" value="XM_040927435.1"/>
</dbReference>
<feature type="non-terminal residue" evidence="2">
    <location>
        <position position="1"/>
    </location>
</feature>
<proteinExistence type="predicted"/>
<feature type="domain" description="BTB" evidence="1">
    <location>
        <begin position="11"/>
        <end position="78"/>
    </location>
</feature>
<dbReference type="PROSITE" id="PS50097">
    <property type="entry name" value="BTB"/>
    <property type="match status" value="1"/>
</dbReference>